<name>A0A060WS24_ONCMY</name>
<reference evidence="5" key="2">
    <citation type="submission" date="2014-03" db="EMBL/GenBank/DDBJ databases">
        <authorList>
            <person name="Genoscope - CEA"/>
        </authorList>
    </citation>
    <scope>NUCLEOTIDE SEQUENCE</scope>
</reference>
<dbReference type="GO" id="GO:0008374">
    <property type="term" value="F:O-acyltransferase activity"/>
    <property type="evidence" value="ECO:0007669"/>
    <property type="project" value="InterPro"/>
</dbReference>
<keyword evidence="2" id="KW-0808">Transferase</keyword>
<sequence>MGNVEETSWMAYHYRGTVELINFIVVHFSKYCNLLIPGATVMKTILAAYPGVLKGTGCSILSALQDLPSAPWPALRSKMEKHLQVISVLQWVISFLAMGAAGTVLLIYMFCTDLWVIAAMYTAWLIFDWNTPKQGKWQEVLLGEELDHVDLLQRLLPHQGEWKGIGLTFKGSLWVCVCACNVCWGVKPDNDRMHVYVVFSSTAGTDDTICFFWSDTKLKIINIVIDYGVSQ</sequence>
<evidence type="ECO:0000256" key="3">
    <source>
        <dbReference type="ARBA" id="ARBA00023315"/>
    </source>
</evidence>
<reference evidence="5" key="1">
    <citation type="journal article" date="2014" name="Nat. Commun.">
        <title>The rainbow trout genome provides novel insights into evolution after whole-genome duplication in vertebrates.</title>
        <authorList>
            <person name="Berthelot C."/>
            <person name="Brunet F."/>
            <person name="Chalopin D."/>
            <person name="Juanchich A."/>
            <person name="Bernard M."/>
            <person name="Noel B."/>
            <person name="Bento P."/>
            <person name="Da Silva C."/>
            <person name="Labadie K."/>
            <person name="Alberti A."/>
            <person name="Aury J.M."/>
            <person name="Louis A."/>
            <person name="Dehais P."/>
            <person name="Bardou P."/>
            <person name="Montfort J."/>
            <person name="Klopp C."/>
            <person name="Cabau C."/>
            <person name="Gaspin C."/>
            <person name="Thorgaard G.H."/>
            <person name="Boussaha M."/>
            <person name="Quillet E."/>
            <person name="Guyomard R."/>
            <person name="Galiana D."/>
            <person name="Bobe J."/>
            <person name="Volff J.N."/>
            <person name="Genet C."/>
            <person name="Wincker P."/>
            <person name="Jaillon O."/>
            <person name="Roest Crollius H."/>
            <person name="Guiguen Y."/>
        </authorList>
    </citation>
    <scope>NUCLEOTIDE SEQUENCE [LARGE SCALE GENOMIC DNA]</scope>
</reference>
<evidence type="ECO:0000256" key="1">
    <source>
        <dbReference type="ARBA" id="ARBA00005420"/>
    </source>
</evidence>
<dbReference type="Pfam" id="PF03982">
    <property type="entry name" value="DAGAT"/>
    <property type="match status" value="1"/>
</dbReference>
<gene>
    <name evidence="5" type="ORF">GSONMT00006754001</name>
</gene>
<protein>
    <submittedName>
        <fullName evidence="5">Uncharacterized protein</fullName>
    </submittedName>
</protein>
<evidence type="ECO:0000256" key="2">
    <source>
        <dbReference type="ARBA" id="ARBA00022679"/>
    </source>
</evidence>
<accession>A0A060WS24</accession>
<dbReference type="InterPro" id="IPR007130">
    <property type="entry name" value="DAGAT"/>
</dbReference>
<keyword evidence="3" id="KW-0012">Acyltransferase</keyword>
<dbReference type="Proteomes" id="UP000193380">
    <property type="component" value="Unassembled WGS sequence"/>
</dbReference>
<organism evidence="5 6">
    <name type="scientific">Oncorhynchus mykiss</name>
    <name type="common">Rainbow trout</name>
    <name type="synonym">Salmo gairdneri</name>
    <dbReference type="NCBI Taxonomy" id="8022"/>
    <lineage>
        <taxon>Eukaryota</taxon>
        <taxon>Metazoa</taxon>
        <taxon>Chordata</taxon>
        <taxon>Craniata</taxon>
        <taxon>Vertebrata</taxon>
        <taxon>Euteleostomi</taxon>
        <taxon>Actinopterygii</taxon>
        <taxon>Neopterygii</taxon>
        <taxon>Teleostei</taxon>
        <taxon>Protacanthopterygii</taxon>
        <taxon>Salmoniformes</taxon>
        <taxon>Salmonidae</taxon>
        <taxon>Salmoninae</taxon>
        <taxon>Oncorhynchus</taxon>
    </lineage>
</organism>
<evidence type="ECO:0000256" key="4">
    <source>
        <dbReference type="SAM" id="Phobius"/>
    </source>
</evidence>
<dbReference type="PaxDb" id="8022-A0A060WS24"/>
<proteinExistence type="inferred from homology"/>
<dbReference type="STRING" id="8022.A0A060WS24"/>
<keyword evidence="4" id="KW-0812">Transmembrane</keyword>
<evidence type="ECO:0000313" key="5">
    <source>
        <dbReference type="EMBL" id="CDQ67864.1"/>
    </source>
</evidence>
<dbReference type="EMBL" id="FR904600">
    <property type="protein sequence ID" value="CDQ67864.1"/>
    <property type="molecule type" value="Genomic_DNA"/>
</dbReference>
<feature type="transmembrane region" description="Helical" evidence="4">
    <location>
        <begin position="83"/>
        <end position="101"/>
    </location>
</feature>
<keyword evidence="4" id="KW-1133">Transmembrane helix</keyword>
<evidence type="ECO:0000313" key="6">
    <source>
        <dbReference type="Proteomes" id="UP000193380"/>
    </source>
</evidence>
<comment type="similarity">
    <text evidence="1">Belongs to the diacylglycerol acyltransferase family.</text>
</comment>
<dbReference type="AlphaFoldDB" id="A0A060WS24"/>
<keyword evidence="4" id="KW-0472">Membrane</keyword>